<reference evidence="1" key="1">
    <citation type="journal article" date="2021" name="PeerJ">
        <title>Extensive microbial diversity within the chicken gut microbiome revealed by metagenomics and culture.</title>
        <authorList>
            <person name="Gilroy R."/>
            <person name="Ravi A."/>
            <person name="Getino M."/>
            <person name="Pursley I."/>
            <person name="Horton D.L."/>
            <person name="Alikhan N.F."/>
            <person name="Baker D."/>
            <person name="Gharbi K."/>
            <person name="Hall N."/>
            <person name="Watson M."/>
            <person name="Adriaenssens E.M."/>
            <person name="Foster-Nyarko E."/>
            <person name="Jarju S."/>
            <person name="Secka A."/>
            <person name="Antonio M."/>
            <person name="Oren A."/>
            <person name="Chaudhuri R.R."/>
            <person name="La Ragione R."/>
            <person name="Hildebrand F."/>
            <person name="Pallen M.J."/>
        </authorList>
    </citation>
    <scope>NUCLEOTIDE SEQUENCE</scope>
    <source>
        <strain evidence="1">ChiGjej3B3-7470</strain>
    </source>
</reference>
<sequence length="240" mass="25776">MTALVPLATRLRLARLAVVVPPESVGPEAADFAAHGADLLVLTKGDRSVDDVVAAVDTVRRRLVGLTTLVAVDDKEVAEKSMADVLFIKRPSWLPFGIEKPHEFALLGRSIDDADDMDKIDGEPFSFAFVGPAVDDDAADPRIEEMAERYNPTELPANPVWFAAGGVSSANVANVLSAGARRVTVSTAIFEAEDPFAETKAIADLVTAAWRADENSAAYGEQAFNEFAPRPSDVRGELRR</sequence>
<accession>A0A921JQJ7</accession>
<evidence type="ECO:0000313" key="2">
    <source>
        <dbReference type="Proteomes" id="UP000712713"/>
    </source>
</evidence>
<dbReference type="AlphaFoldDB" id="A0A921JQJ7"/>
<name>A0A921JQJ7_9ACTN</name>
<dbReference type="InterPro" id="IPR013785">
    <property type="entry name" value="Aldolase_TIM"/>
</dbReference>
<dbReference type="EMBL" id="DYZF01000094">
    <property type="protein sequence ID" value="HJE51127.1"/>
    <property type="molecule type" value="Genomic_DNA"/>
</dbReference>
<dbReference type="InterPro" id="IPR036206">
    <property type="entry name" value="ThiamineP_synth_sf"/>
</dbReference>
<organism evidence="1 2">
    <name type="scientific">Tessaracoccus flavescens</name>
    <dbReference type="NCBI Taxonomy" id="399497"/>
    <lineage>
        <taxon>Bacteria</taxon>
        <taxon>Bacillati</taxon>
        <taxon>Actinomycetota</taxon>
        <taxon>Actinomycetes</taxon>
        <taxon>Propionibacteriales</taxon>
        <taxon>Propionibacteriaceae</taxon>
        <taxon>Tessaracoccus</taxon>
    </lineage>
</organism>
<dbReference type="SUPFAM" id="SSF51391">
    <property type="entry name" value="Thiamin phosphate synthase"/>
    <property type="match status" value="1"/>
</dbReference>
<reference evidence="1" key="2">
    <citation type="submission" date="2021-09" db="EMBL/GenBank/DDBJ databases">
        <authorList>
            <person name="Gilroy R."/>
        </authorList>
    </citation>
    <scope>NUCLEOTIDE SEQUENCE</scope>
    <source>
        <strain evidence="1">ChiGjej3B3-7470</strain>
    </source>
</reference>
<gene>
    <name evidence="1" type="ORF">K8V15_03980</name>
</gene>
<protein>
    <submittedName>
        <fullName evidence="1">Thiamine phosphate synthase</fullName>
    </submittedName>
</protein>
<dbReference type="Gene3D" id="3.20.20.70">
    <property type="entry name" value="Aldolase class I"/>
    <property type="match status" value="1"/>
</dbReference>
<dbReference type="Proteomes" id="UP000712713">
    <property type="component" value="Unassembled WGS sequence"/>
</dbReference>
<comment type="caution">
    <text evidence="1">The sequence shown here is derived from an EMBL/GenBank/DDBJ whole genome shotgun (WGS) entry which is preliminary data.</text>
</comment>
<proteinExistence type="predicted"/>
<evidence type="ECO:0000313" key="1">
    <source>
        <dbReference type="EMBL" id="HJE51127.1"/>
    </source>
</evidence>